<evidence type="ECO:0000256" key="1">
    <source>
        <dbReference type="SAM" id="MobiDB-lite"/>
    </source>
</evidence>
<feature type="region of interest" description="Disordered" evidence="1">
    <location>
        <begin position="295"/>
        <end position="327"/>
    </location>
</feature>
<evidence type="ECO:0000313" key="3">
    <source>
        <dbReference type="Proteomes" id="UP000070544"/>
    </source>
</evidence>
<accession>A0A139AS95</accession>
<protein>
    <submittedName>
        <fullName evidence="2">Uncharacterized protein</fullName>
    </submittedName>
</protein>
<feature type="compositionally biased region" description="Low complexity" evidence="1">
    <location>
        <begin position="43"/>
        <end position="52"/>
    </location>
</feature>
<organism evidence="2 3">
    <name type="scientific">Gonapodya prolifera (strain JEL478)</name>
    <name type="common">Monoblepharis prolifera</name>
    <dbReference type="NCBI Taxonomy" id="1344416"/>
    <lineage>
        <taxon>Eukaryota</taxon>
        <taxon>Fungi</taxon>
        <taxon>Fungi incertae sedis</taxon>
        <taxon>Chytridiomycota</taxon>
        <taxon>Chytridiomycota incertae sedis</taxon>
        <taxon>Monoblepharidomycetes</taxon>
        <taxon>Monoblepharidales</taxon>
        <taxon>Gonapodyaceae</taxon>
        <taxon>Gonapodya</taxon>
    </lineage>
</organism>
<feature type="region of interest" description="Disordered" evidence="1">
    <location>
        <begin position="13"/>
        <end position="179"/>
    </location>
</feature>
<dbReference type="AlphaFoldDB" id="A0A139AS95"/>
<keyword evidence="3" id="KW-1185">Reference proteome</keyword>
<dbReference type="Proteomes" id="UP000070544">
    <property type="component" value="Unassembled WGS sequence"/>
</dbReference>
<feature type="compositionally biased region" description="Basic residues" evidence="1">
    <location>
        <begin position="302"/>
        <end position="318"/>
    </location>
</feature>
<dbReference type="STRING" id="1344416.A0A139AS95"/>
<feature type="compositionally biased region" description="Basic residues" evidence="1">
    <location>
        <begin position="77"/>
        <end position="92"/>
    </location>
</feature>
<dbReference type="OrthoDB" id="203440at2759"/>
<feature type="compositionally biased region" description="Basic and acidic residues" evidence="1">
    <location>
        <begin position="29"/>
        <end position="42"/>
    </location>
</feature>
<proteinExistence type="predicted"/>
<gene>
    <name evidence="2" type="ORF">M427DRAFT_132061</name>
</gene>
<evidence type="ECO:0000313" key="2">
    <source>
        <dbReference type="EMBL" id="KXS19569.1"/>
    </source>
</evidence>
<feature type="compositionally biased region" description="Acidic residues" evidence="1">
    <location>
        <begin position="53"/>
        <end position="65"/>
    </location>
</feature>
<dbReference type="EMBL" id="KQ965738">
    <property type="protein sequence ID" value="KXS19569.1"/>
    <property type="molecule type" value="Genomic_DNA"/>
</dbReference>
<feature type="region of interest" description="Disordered" evidence="1">
    <location>
        <begin position="251"/>
        <end position="280"/>
    </location>
</feature>
<name>A0A139AS95_GONPJ</name>
<sequence length="327" mass="35557">MRPLENRVAYRISKLAAKQDTPGATEGTDDVRAGADIARDPLRFAPRPAALAGEDDSSSSDEDDGASASAGEATVKPKSKSKSKLSSSKKQKSSASDDADEVITASKASTLPYRPPRFAPTVLASTTAKPSRRGTDGTGRGASLAASRSRILRDLQAQFGDAPEDLSADGTGWGPRGEAEMTEAERFIKEKEKFEEEHFVRLPTSRKERKARMELAKMAGVWRGRDELESLDDFSTLSKLDSRVRRLNAMEHGTGALGRSRKRTLAASSEPSSKRARTMAGEEIVAEAARTGASVRRELTREKKKVKKLVKRKEKREKRREAKGAAA</sequence>
<reference evidence="2 3" key="1">
    <citation type="journal article" date="2015" name="Genome Biol. Evol.">
        <title>Phylogenomic analyses indicate that early fungi evolved digesting cell walls of algal ancestors of land plants.</title>
        <authorList>
            <person name="Chang Y."/>
            <person name="Wang S."/>
            <person name="Sekimoto S."/>
            <person name="Aerts A.L."/>
            <person name="Choi C."/>
            <person name="Clum A."/>
            <person name="LaButti K.M."/>
            <person name="Lindquist E.A."/>
            <person name="Yee Ngan C."/>
            <person name="Ohm R.A."/>
            <person name="Salamov A.A."/>
            <person name="Grigoriev I.V."/>
            <person name="Spatafora J.W."/>
            <person name="Berbee M.L."/>
        </authorList>
    </citation>
    <scope>NUCLEOTIDE SEQUENCE [LARGE SCALE GENOMIC DNA]</scope>
    <source>
        <strain evidence="2 3">JEL478</strain>
    </source>
</reference>